<feature type="transmembrane region" description="Helical" evidence="1">
    <location>
        <begin position="12"/>
        <end position="32"/>
    </location>
</feature>
<gene>
    <name evidence="2" type="ORF">K7472_01690</name>
</gene>
<reference evidence="2 3" key="1">
    <citation type="submission" date="2021-08" db="EMBL/GenBank/DDBJ databases">
        <title>Streptomyces sp. PTM05 isolated from lichen.</title>
        <authorList>
            <person name="Somphong A."/>
            <person name="Phongsopitanun W."/>
            <person name="Tanasupawat S."/>
        </authorList>
    </citation>
    <scope>NUCLEOTIDE SEQUENCE [LARGE SCALE GENOMIC DNA]</scope>
    <source>
        <strain evidence="2 3">Ptm05</strain>
    </source>
</reference>
<evidence type="ECO:0000256" key="1">
    <source>
        <dbReference type="SAM" id="Phobius"/>
    </source>
</evidence>
<proteinExistence type="predicted"/>
<feature type="transmembrane region" description="Helical" evidence="1">
    <location>
        <begin position="88"/>
        <end position="107"/>
    </location>
</feature>
<comment type="caution">
    <text evidence="2">The sequence shown here is derived from an EMBL/GenBank/DDBJ whole genome shotgun (WGS) entry which is preliminary data.</text>
</comment>
<evidence type="ECO:0000313" key="3">
    <source>
        <dbReference type="Proteomes" id="UP001198565"/>
    </source>
</evidence>
<keyword evidence="1" id="KW-0472">Membrane</keyword>
<protein>
    <recommendedName>
        <fullName evidence="4">FUSC family protein</fullName>
    </recommendedName>
</protein>
<feature type="transmembrane region" description="Helical" evidence="1">
    <location>
        <begin position="137"/>
        <end position="159"/>
    </location>
</feature>
<sequence length="378" mass="41566">MRRAVRVPGHERHTVLLVGKSVVAAALAWFVAHDVLHARSPAFAPFSAVLIMNVTLYESLRQAALYVGAVAIGVAVQAGIGFVAGPRLLAFVLLAAITLVIERWPVLRSQRAQVSTAAFFAFATYVTTSGSEQRAAQLGWIVVLVLLGCALGVAINLFVAPPLRYRSAEYAIQSLAAAVDGLLRELVPALREGRLDGQETQRLAELALRAEGLIAQARSAVETAQQSVWLNPRRFLPRHRARTSFDRYRSVINALERVTYQLSSLVRALRQWEEPESLPYRNLLNRYADFLDDVDGMMRVLAEIDEDALAAQSSRLVDLADRAGAERRRVAEQADADHLPLSDPDRPYGILVVEASRIMEELRNTCDALLAAARADNN</sequence>
<evidence type="ECO:0000313" key="2">
    <source>
        <dbReference type="EMBL" id="MBY8883558.1"/>
    </source>
</evidence>
<keyword evidence="1" id="KW-0812">Transmembrane</keyword>
<accession>A0ABS7QK67</accession>
<dbReference type="EMBL" id="JAINVZ010000001">
    <property type="protein sequence ID" value="MBY8883558.1"/>
    <property type="molecule type" value="Genomic_DNA"/>
</dbReference>
<organism evidence="2 3">
    <name type="scientific">Streptantibioticus parmotrematis</name>
    <dbReference type="NCBI Taxonomy" id="2873249"/>
    <lineage>
        <taxon>Bacteria</taxon>
        <taxon>Bacillati</taxon>
        <taxon>Actinomycetota</taxon>
        <taxon>Actinomycetes</taxon>
        <taxon>Kitasatosporales</taxon>
        <taxon>Streptomycetaceae</taxon>
        <taxon>Streptantibioticus</taxon>
    </lineage>
</organism>
<keyword evidence="1" id="KW-1133">Transmembrane helix</keyword>
<dbReference type="Proteomes" id="UP001198565">
    <property type="component" value="Unassembled WGS sequence"/>
</dbReference>
<feature type="transmembrane region" description="Helical" evidence="1">
    <location>
        <begin position="38"/>
        <end position="56"/>
    </location>
</feature>
<evidence type="ECO:0008006" key="4">
    <source>
        <dbReference type="Google" id="ProtNLM"/>
    </source>
</evidence>
<feature type="transmembrane region" description="Helical" evidence="1">
    <location>
        <begin position="63"/>
        <end position="82"/>
    </location>
</feature>
<name>A0ABS7QK67_9ACTN</name>
<keyword evidence="3" id="KW-1185">Reference proteome</keyword>